<evidence type="ECO:0000259" key="21">
    <source>
        <dbReference type="Pfam" id="PF00441"/>
    </source>
</evidence>
<evidence type="ECO:0000256" key="11">
    <source>
        <dbReference type="ARBA" id="ARBA00023136"/>
    </source>
</evidence>
<dbReference type="Pfam" id="PF01636">
    <property type="entry name" value="APH"/>
    <property type="match status" value="1"/>
</dbReference>
<sequence>METRASSEPEVMEVLPQHKFDCRSLEAYLNQHLPGFTAAPEAKLTVAQYRSGYSNPTFYLQKGFQKYVLKKKPPGSLLPKAHKIDREFKVQKALFSVGFSVPKPLLYCSNTSVIGTEFYVMEHVQGRIFHDFTVPEVSPAERSAIYVAMIETLAQLHSLNIHSLQLEGYGIGAGYCKRQVSTWTKQYEAAAHQDIPAMSQLSDWLMKNLPDNDNEENLIHGDFKLDNIVFHPTEEVIEFYVQNENSADKWKKPLVIDKLKEMAKVEGLWNLFLPAVSGLNQVDYAVIAEETGKCFFAPDVFNCQAPDSGNMELLHLYGSEKQKQQWLEPLLQGSIASCFCMSEPNVASSDATNIECSIQRDGDSYVINGKKWWITDHLHGGQFEIHFNQVRVPATNLILGEGRGFEIAQRHLGPGRIHHYMRTVGLAERVLQIMCERATQRVAFQKKLYSHEVVAHWIAESRIAIEEIRLLTLKAAHSIDTLGVAGARKEIAMIKVANPRAVCRIIDQAIQVCGGAGVSQDYPLAHMYALTRVLRIADGPDEVHLSIIVKLELADQARSLRATRLTPSHL</sequence>
<evidence type="ECO:0000256" key="4">
    <source>
        <dbReference type="ARBA" id="ARBA00005005"/>
    </source>
</evidence>
<evidence type="ECO:0000256" key="6">
    <source>
        <dbReference type="ARBA" id="ARBA00022630"/>
    </source>
</evidence>
<dbReference type="SUPFAM" id="SSF56645">
    <property type="entry name" value="Acyl-CoA dehydrogenase NM domain-like"/>
    <property type="match status" value="1"/>
</dbReference>
<feature type="domain" description="Aminoglycoside phosphotransferase" evidence="22">
    <location>
        <begin position="46"/>
        <end position="234"/>
    </location>
</feature>
<gene>
    <name evidence="24" type="ORF">PAL_GLEAN10015983</name>
</gene>
<dbReference type="InterPro" id="IPR036250">
    <property type="entry name" value="AcylCo_DH-like_C"/>
</dbReference>
<keyword evidence="9" id="KW-0560">Oxidoreductase</keyword>
<evidence type="ECO:0000256" key="20">
    <source>
        <dbReference type="ARBA" id="ARBA00049140"/>
    </source>
</evidence>
<dbReference type="InterPro" id="IPR009075">
    <property type="entry name" value="AcylCo_DH/oxidase_C"/>
</dbReference>
<dbReference type="GO" id="GO:0033539">
    <property type="term" value="P:fatty acid beta-oxidation using acyl-CoA dehydrogenase"/>
    <property type="evidence" value="ECO:0007669"/>
    <property type="project" value="TreeGrafter"/>
</dbReference>
<keyword evidence="8" id="KW-0276">Fatty acid metabolism</keyword>
<proteinExistence type="inferred from homology"/>
<evidence type="ECO:0000256" key="8">
    <source>
        <dbReference type="ARBA" id="ARBA00022832"/>
    </source>
</evidence>
<name>L5L103_PTEAL</name>
<dbReference type="EMBL" id="KB030438">
    <property type="protein sequence ID" value="ELK16738.1"/>
    <property type="molecule type" value="Genomic_DNA"/>
</dbReference>
<comment type="catalytic activity">
    <reaction evidence="18">
        <text>tricosanoyl-CoA + oxidized [electron-transfer flavoprotein] + H(+) = (2E)-tricosenoyl-CoA + reduced [electron-transfer flavoprotein]</text>
        <dbReference type="Rhea" id="RHEA:48220"/>
        <dbReference type="Rhea" id="RHEA-COMP:10685"/>
        <dbReference type="Rhea" id="RHEA-COMP:10686"/>
        <dbReference type="ChEBI" id="CHEBI:15378"/>
        <dbReference type="ChEBI" id="CHEBI:57692"/>
        <dbReference type="ChEBI" id="CHEBI:58307"/>
        <dbReference type="ChEBI" id="CHEBI:90118"/>
        <dbReference type="ChEBI" id="CHEBI:90119"/>
    </reaction>
    <physiologicalReaction direction="left-to-right" evidence="18">
        <dbReference type="Rhea" id="RHEA:48221"/>
    </physiologicalReaction>
</comment>
<dbReference type="InterPro" id="IPR046373">
    <property type="entry name" value="Acyl-CoA_Oxase/DH_mid-dom_sf"/>
</dbReference>
<evidence type="ECO:0000256" key="1">
    <source>
        <dbReference type="ARBA" id="ARBA00001974"/>
    </source>
</evidence>
<comment type="catalytic activity">
    <reaction evidence="17">
        <text>tetracosanoyl-CoA + oxidized [electron-transfer flavoprotein] + H(+) = (2E)-tetracosenoyl-CoA + reduced [electron-transfer flavoprotein]</text>
        <dbReference type="Rhea" id="RHEA:47232"/>
        <dbReference type="Rhea" id="RHEA-COMP:10685"/>
        <dbReference type="Rhea" id="RHEA-COMP:10686"/>
        <dbReference type="ChEBI" id="CHEBI:15378"/>
        <dbReference type="ChEBI" id="CHEBI:57692"/>
        <dbReference type="ChEBI" id="CHEBI:58307"/>
        <dbReference type="ChEBI" id="CHEBI:65052"/>
        <dbReference type="ChEBI" id="CHEBI:74693"/>
    </reaction>
    <physiologicalReaction direction="left-to-right" evidence="17">
        <dbReference type="Rhea" id="RHEA:47233"/>
    </physiologicalReaction>
</comment>
<keyword evidence="10" id="KW-0443">Lipid metabolism</keyword>
<dbReference type="CDD" id="cd05154">
    <property type="entry name" value="ACAD10_11_N-like"/>
    <property type="match status" value="1"/>
</dbReference>
<dbReference type="InterPro" id="IPR050741">
    <property type="entry name" value="Acyl-CoA_dehydrogenase"/>
</dbReference>
<comment type="subcellular location">
    <subcellularLocation>
        <location evidence="3">Mitochondrion membrane</location>
    </subcellularLocation>
    <subcellularLocation>
        <location evidence="2">Peroxisome</location>
    </subcellularLocation>
</comment>
<dbReference type="InParanoid" id="L5L103"/>
<comment type="pathway">
    <text evidence="4">Lipid metabolism; fatty acid beta-oxidation.</text>
</comment>
<evidence type="ECO:0000256" key="2">
    <source>
        <dbReference type="ARBA" id="ARBA00004275"/>
    </source>
</evidence>
<dbReference type="InterPro" id="IPR002575">
    <property type="entry name" value="Aminoglycoside_PTrfase"/>
</dbReference>
<evidence type="ECO:0000313" key="25">
    <source>
        <dbReference type="Proteomes" id="UP000010552"/>
    </source>
</evidence>
<accession>L5L103</accession>
<dbReference type="SUPFAM" id="SSF56112">
    <property type="entry name" value="Protein kinase-like (PK-like)"/>
    <property type="match status" value="1"/>
</dbReference>
<comment type="function">
    <text evidence="14">Acyl-CoA dehydrogenase, that exhibits maximal activity towards saturated C22-CoA. Probably participates in beta-oxydation and energy production but could also play a role in the metabolism of specific fatty acids to control fatty acids composition of cellular lipids in brain.</text>
</comment>
<comment type="catalytic activity">
    <reaction evidence="15">
        <text>a 2,3-saturated acyl-CoA + oxidized [electron-transfer flavoprotein] + H(+) = a (2E)-enoyl-CoA + reduced [electron-transfer flavoprotein]</text>
        <dbReference type="Rhea" id="RHEA:44704"/>
        <dbReference type="Rhea" id="RHEA-COMP:10685"/>
        <dbReference type="Rhea" id="RHEA-COMP:10686"/>
        <dbReference type="ChEBI" id="CHEBI:15378"/>
        <dbReference type="ChEBI" id="CHEBI:57692"/>
        <dbReference type="ChEBI" id="CHEBI:58307"/>
        <dbReference type="ChEBI" id="CHEBI:58856"/>
        <dbReference type="ChEBI" id="CHEBI:65111"/>
    </reaction>
    <physiologicalReaction direction="left-to-right" evidence="15">
        <dbReference type="Rhea" id="RHEA:44705"/>
    </physiologicalReaction>
</comment>
<keyword evidence="25" id="KW-1185">Reference proteome</keyword>
<dbReference type="STRING" id="9402.L5L103"/>
<evidence type="ECO:0000259" key="23">
    <source>
        <dbReference type="Pfam" id="PF02771"/>
    </source>
</evidence>
<evidence type="ECO:0000256" key="10">
    <source>
        <dbReference type="ARBA" id="ARBA00023098"/>
    </source>
</evidence>
<comment type="similarity">
    <text evidence="5">Belongs to the acyl-CoA dehydrogenase family.</text>
</comment>
<evidence type="ECO:0000256" key="18">
    <source>
        <dbReference type="ARBA" id="ARBA00048395"/>
    </source>
</evidence>
<dbReference type="Pfam" id="PF02771">
    <property type="entry name" value="Acyl-CoA_dh_N"/>
    <property type="match status" value="1"/>
</dbReference>
<evidence type="ECO:0000313" key="24">
    <source>
        <dbReference type="EMBL" id="ELK16738.1"/>
    </source>
</evidence>
<reference evidence="25" key="1">
    <citation type="journal article" date="2013" name="Science">
        <title>Comparative analysis of bat genomes provides insight into the evolution of flight and immunity.</title>
        <authorList>
            <person name="Zhang G."/>
            <person name="Cowled C."/>
            <person name="Shi Z."/>
            <person name="Huang Z."/>
            <person name="Bishop-Lilly K.A."/>
            <person name="Fang X."/>
            <person name="Wynne J.W."/>
            <person name="Xiong Z."/>
            <person name="Baker M.L."/>
            <person name="Zhao W."/>
            <person name="Tachedjian M."/>
            <person name="Zhu Y."/>
            <person name="Zhou P."/>
            <person name="Jiang X."/>
            <person name="Ng J."/>
            <person name="Yang L."/>
            <person name="Wu L."/>
            <person name="Xiao J."/>
            <person name="Feng Y."/>
            <person name="Chen Y."/>
            <person name="Sun X."/>
            <person name="Zhang Y."/>
            <person name="Marsh G.A."/>
            <person name="Crameri G."/>
            <person name="Broder C.C."/>
            <person name="Frey K.G."/>
            <person name="Wang L.F."/>
            <person name="Wang J."/>
        </authorList>
    </citation>
    <scope>NUCLEOTIDE SEQUENCE [LARGE SCALE GENOMIC DNA]</scope>
</reference>
<organism evidence="24 25">
    <name type="scientific">Pteropus alecto</name>
    <name type="common">Black flying fox</name>
    <dbReference type="NCBI Taxonomy" id="9402"/>
    <lineage>
        <taxon>Eukaryota</taxon>
        <taxon>Metazoa</taxon>
        <taxon>Chordata</taxon>
        <taxon>Craniata</taxon>
        <taxon>Vertebrata</taxon>
        <taxon>Euteleostomi</taxon>
        <taxon>Mammalia</taxon>
        <taxon>Eutheria</taxon>
        <taxon>Laurasiatheria</taxon>
        <taxon>Chiroptera</taxon>
        <taxon>Yinpterochiroptera</taxon>
        <taxon>Pteropodoidea</taxon>
        <taxon>Pteropodidae</taxon>
        <taxon>Pteropodinae</taxon>
        <taxon>Pteropus</taxon>
    </lineage>
</organism>
<dbReference type="Proteomes" id="UP000010552">
    <property type="component" value="Unassembled WGS sequence"/>
</dbReference>
<dbReference type="InterPro" id="IPR037069">
    <property type="entry name" value="AcylCoA_DH/ox_N_sf"/>
</dbReference>
<dbReference type="FunFam" id="3.30.200.20:FF:000343">
    <property type="entry name" value="Acyl-CoA dehydrogenase family member 10"/>
    <property type="match status" value="1"/>
</dbReference>
<evidence type="ECO:0000256" key="7">
    <source>
        <dbReference type="ARBA" id="ARBA00022827"/>
    </source>
</evidence>
<dbReference type="GO" id="GO:0003995">
    <property type="term" value="F:acyl-CoA dehydrogenase activity"/>
    <property type="evidence" value="ECO:0007669"/>
    <property type="project" value="TreeGrafter"/>
</dbReference>
<evidence type="ECO:0000259" key="22">
    <source>
        <dbReference type="Pfam" id="PF01636"/>
    </source>
</evidence>
<evidence type="ECO:0000256" key="9">
    <source>
        <dbReference type="ARBA" id="ARBA00023002"/>
    </source>
</evidence>
<comment type="catalytic activity">
    <reaction evidence="20">
        <text>eicosanoyl-CoA + oxidized [electron-transfer flavoprotein] + H(+) = (2E)-eicosenoyl-CoA + reduced [electron-transfer flavoprotein]</text>
        <dbReference type="Rhea" id="RHEA:47236"/>
        <dbReference type="Rhea" id="RHEA-COMP:10685"/>
        <dbReference type="Rhea" id="RHEA-COMP:10686"/>
        <dbReference type="ChEBI" id="CHEBI:15378"/>
        <dbReference type="ChEBI" id="CHEBI:57380"/>
        <dbReference type="ChEBI" id="CHEBI:57692"/>
        <dbReference type="ChEBI" id="CHEBI:58307"/>
        <dbReference type="ChEBI" id="CHEBI:74691"/>
    </reaction>
    <physiologicalReaction direction="left-to-right" evidence="20">
        <dbReference type="Rhea" id="RHEA:47237"/>
    </physiologicalReaction>
</comment>
<evidence type="ECO:0000256" key="12">
    <source>
        <dbReference type="ARBA" id="ARBA00023140"/>
    </source>
</evidence>
<evidence type="ECO:0000256" key="15">
    <source>
        <dbReference type="ARBA" id="ARBA00047443"/>
    </source>
</evidence>
<dbReference type="PANTHER" id="PTHR48083:SF13">
    <property type="entry name" value="ACYL-COA DEHYDROGENASE FAMILY MEMBER 11"/>
    <property type="match status" value="1"/>
</dbReference>
<dbReference type="InterPro" id="IPR013786">
    <property type="entry name" value="AcylCoA_DH/ox_N"/>
</dbReference>
<dbReference type="Gene3D" id="3.90.1200.10">
    <property type="match status" value="1"/>
</dbReference>
<dbReference type="GO" id="GO:0005777">
    <property type="term" value="C:peroxisome"/>
    <property type="evidence" value="ECO:0007669"/>
    <property type="project" value="UniProtKB-SubCell"/>
</dbReference>
<dbReference type="InterPro" id="IPR041726">
    <property type="entry name" value="ACAD10_11_N"/>
</dbReference>
<protein>
    <recommendedName>
        <fullName evidence="13">Acyl-CoA dehydrogenase family member 11</fullName>
    </recommendedName>
</protein>
<dbReference type="InterPro" id="IPR009100">
    <property type="entry name" value="AcylCoA_DH/oxidase_NM_dom_sf"/>
</dbReference>
<feature type="domain" description="Acyl-CoA dehydrogenase/oxidase C-terminal" evidence="21">
    <location>
        <begin position="402"/>
        <end position="550"/>
    </location>
</feature>
<dbReference type="eggNOG" id="KOG1469">
    <property type="taxonomic scope" value="Eukaryota"/>
</dbReference>
<evidence type="ECO:0000256" key="16">
    <source>
        <dbReference type="ARBA" id="ARBA00048020"/>
    </source>
</evidence>
<evidence type="ECO:0000256" key="19">
    <source>
        <dbReference type="ARBA" id="ARBA00048399"/>
    </source>
</evidence>
<dbReference type="InterPro" id="IPR011009">
    <property type="entry name" value="Kinase-like_dom_sf"/>
</dbReference>
<dbReference type="GO" id="GO:0031966">
    <property type="term" value="C:mitochondrial membrane"/>
    <property type="evidence" value="ECO:0007669"/>
    <property type="project" value="UniProtKB-SubCell"/>
</dbReference>
<evidence type="ECO:0000256" key="3">
    <source>
        <dbReference type="ARBA" id="ARBA00004325"/>
    </source>
</evidence>
<comment type="catalytic activity">
    <reaction evidence="16">
        <text>docosanoyl-CoA + oxidized [electron-transfer flavoprotein] + H(+) = (2E)-docosenoyl-CoA + reduced [electron-transfer flavoprotein]</text>
        <dbReference type="Rhea" id="RHEA:47228"/>
        <dbReference type="Rhea" id="RHEA-COMP:10685"/>
        <dbReference type="Rhea" id="RHEA-COMP:10686"/>
        <dbReference type="ChEBI" id="CHEBI:15378"/>
        <dbReference type="ChEBI" id="CHEBI:57692"/>
        <dbReference type="ChEBI" id="CHEBI:58307"/>
        <dbReference type="ChEBI" id="CHEBI:65059"/>
        <dbReference type="ChEBI" id="CHEBI:74692"/>
    </reaction>
    <physiologicalReaction direction="left-to-right" evidence="16">
        <dbReference type="Rhea" id="RHEA:47229"/>
    </physiologicalReaction>
</comment>
<dbReference type="Pfam" id="PF00441">
    <property type="entry name" value="Acyl-CoA_dh_1"/>
    <property type="match status" value="1"/>
</dbReference>
<keyword evidence="11" id="KW-0472">Membrane</keyword>
<keyword evidence="12" id="KW-0576">Peroxisome</keyword>
<feature type="domain" description="Acyl-CoA dehydrogenase/oxidase N-terminal" evidence="23">
    <location>
        <begin position="257"/>
        <end position="333"/>
    </location>
</feature>
<comment type="catalytic activity">
    <reaction evidence="19">
        <text>hexacosanoyl-CoA + oxidized [electron-transfer flavoprotein] + H(+) = (2E)-hexacosenoyl-CoA + reduced [electron-transfer flavoprotein]</text>
        <dbReference type="Rhea" id="RHEA:48216"/>
        <dbReference type="Rhea" id="RHEA-COMP:10685"/>
        <dbReference type="Rhea" id="RHEA-COMP:10686"/>
        <dbReference type="ChEBI" id="CHEBI:15378"/>
        <dbReference type="ChEBI" id="CHEBI:57692"/>
        <dbReference type="ChEBI" id="CHEBI:58307"/>
        <dbReference type="ChEBI" id="CHEBI:64868"/>
        <dbReference type="ChEBI" id="CHEBI:74281"/>
    </reaction>
    <physiologicalReaction direction="left-to-right" evidence="19">
        <dbReference type="Rhea" id="RHEA:48217"/>
    </physiologicalReaction>
</comment>
<dbReference type="AlphaFoldDB" id="L5L103"/>
<evidence type="ECO:0000256" key="17">
    <source>
        <dbReference type="ARBA" id="ARBA00048086"/>
    </source>
</evidence>
<keyword evidence="7" id="KW-0274">FAD</keyword>
<dbReference type="Gene3D" id="2.40.110.10">
    <property type="entry name" value="Butyryl-CoA Dehydrogenase, subunit A, domain 2"/>
    <property type="match status" value="1"/>
</dbReference>
<keyword evidence="6" id="KW-0285">Flavoprotein</keyword>
<dbReference type="Gene3D" id="3.30.200.20">
    <property type="entry name" value="Phosphorylase Kinase, domain 1"/>
    <property type="match status" value="1"/>
</dbReference>
<dbReference type="FunCoup" id="L5L103">
    <property type="interactions" value="56"/>
</dbReference>
<dbReference type="SUPFAM" id="SSF47203">
    <property type="entry name" value="Acyl-CoA dehydrogenase C-terminal domain-like"/>
    <property type="match status" value="1"/>
</dbReference>
<dbReference type="FunFam" id="1.20.140.10:FF:000018">
    <property type="entry name" value="Acyl-CoA dehydrogenase family member 10"/>
    <property type="match status" value="1"/>
</dbReference>
<dbReference type="Gene3D" id="1.20.140.10">
    <property type="entry name" value="Butyryl-CoA Dehydrogenase, subunit A, domain 3"/>
    <property type="match status" value="1"/>
</dbReference>
<dbReference type="GO" id="GO:0050660">
    <property type="term" value="F:flavin adenine dinucleotide binding"/>
    <property type="evidence" value="ECO:0007669"/>
    <property type="project" value="InterPro"/>
</dbReference>
<evidence type="ECO:0000256" key="14">
    <source>
        <dbReference type="ARBA" id="ARBA00046026"/>
    </source>
</evidence>
<evidence type="ECO:0000256" key="13">
    <source>
        <dbReference type="ARBA" id="ARBA00040622"/>
    </source>
</evidence>
<dbReference type="PANTHER" id="PTHR48083">
    <property type="entry name" value="MEDIUM-CHAIN SPECIFIC ACYL-COA DEHYDROGENASE, MITOCHONDRIAL-RELATED"/>
    <property type="match status" value="1"/>
</dbReference>
<dbReference type="Gene3D" id="1.10.540.10">
    <property type="entry name" value="Acyl-CoA dehydrogenase/oxidase, N-terminal domain"/>
    <property type="match status" value="1"/>
</dbReference>
<comment type="cofactor">
    <cofactor evidence="1">
        <name>FAD</name>
        <dbReference type="ChEBI" id="CHEBI:57692"/>
    </cofactor>
</comment>
<evidence type="ECO:0000256" key="5">
    <source>
        <dbReference type="ARBA" id="ARBA00009347"/>
    </source>
</evidence>